<organism evidence="1 2">
    <name type="scientific">Granulicella rosea</name>
    <dbReference type="NCBI Taxonomy" id="474952"/>
    <lineage>
        <taxon>Bacteria</taxon>
        <taxon>Pseudomonadati</taxon>
        <taxon>Acidobacteriota</taxon>
        <taxon>Terriglobia</taxon>
        <taxon>Terriglobales</taxon>
        <taxon>Acidobacteriaceae</taxon>
        <taxon>Granulicella</taxon>
    </lineage>
</organism>
<sequence>MADQLYLSLWFPNFRFDALPAAMVAVLRQFALVGKNKRVSAAAAYPISFTEPAIYSRVYVLDARAEESKDTEDAIIENAVAECTELLHEDTAYEFEMKWQLWTPEGGEGFDTVWKLAPATVRFLGFGPQFDDATFEQNGHIRVDFGLDTPWVFDEEEDFGDEEAQAEAAKHIKENVEMLLAFTLSVEKHCGISSRLLWTESGEPLAEKLIARLQRLN</sequence>
<reference evidence="1 2" key="1">
    <citation type="submission" date="2017-06" db="EMBL/GenBank/DDBJ databases">
        <authorList>
            <person name="Kim H.J."/>
            <person name="Triplett B.A."/>
        </authorList>
    </citation>
    <scope>NUCLEOTIDE SEQUENCE [LARGE SCALE GENOMIC DNA]</scope>
    <source>
        <strain evidence="1 2">DSM 18704</strain>
    </source>
</reference>
<protein>
    <submittedName>
        <fullName evidence="1">Uncharacterized protein</fullName>
    </submittedName>
</protein>
<dbReference type="AlphaFoldDB" id="A0A239EGZ1"/>
<evidence type="ECO:0000313" key="2">
    <source>
        <dbReference type="Proteomes" id="UP000198356"/>
    </source>
</evidence>
<accession>A0A239EGZ1</accession>
<name>A0A239EGZ1_9BACT</name>
<dbReference type="RefSeq" id="WP_089407218.1">
    <property type="nucleotide sequence ID" value="NZ_FZOU01000001.1"/>
</dbReference>
<proteinExistence type="predicted"/>
<dbReference type="Proteomes" id="UP000198356">
    <property type="component" value="Unassembled WGS sequence"/>
</dbReference>
<keyword evidence="2" id="KW-1185">Reference proteome</keyword>
<evidence type="ECO:0000313" key="1">
    <source>
        <dbReference type="EMBL" id="SNS43701.1"/>
    </source>
</evidence>
<dbReference type="EMBL" id="FZOU01000001">
    <property type="protein sequence ID" value="SNS43701.1"/>
    <property type="molecule type" value="Genomic_DNA"/>
</dbReference>
<gene>
    <name evidence="1" type="ORF">SAMN05421770_101966</name>
</gene>
<dbReference type="OrthoDB" id="114578at2"/>